<keyword evidence="1" id="KW-0812">Transmembrane</keyword>
<feature type="transmembrane region" description="Helical" evidence="1">
    <location>
        <begin position="43"/>
        <end position="62"/>
    </location>
</feature>
<reference evidence="2 3" key="1">
    <citation type="submission" date="2019-05" db="EMBL/GenBank/DDBJ databases">
        <title>Mycolicibacterium sphagni ENV482 genome assembly.</title>
        <authorList>
            <person name="Chen W."/>
            <person name="Faulkner N.W."/>
            <person name="Hyman M.R."/>
        </authorList>
    </citation>
    <scope>NUCLEOTIDE SEQUENCE [LARGE SCALE GENOMIC DNA]</scope>
    <source>
        <strain evidence="2 3">ENV482</strain>
    </source>
</reference>
<evidence type="ECO:0000313" key="3">
    <source>
        <dbReference type="Proteomes" id="UP000708347"/>
    </source>
</evidence>
<protein>
    <submittedName>
        <fullName evidence="2">DUF3040 domain-containing protein</fullName>
    </submittedName>
</protein>
<comment type="caution">
    <text evidence="2">The sequence shown here is derived from an EMBL/GenBank/DDBJ whole genome shotgun (WGS) entry which is preliminary data.</text>
</comment>
<dbReference type="InterPro" id="IPR021401">
    <property type="entry name" value="DUF3040"/>
</dbReference>
<keyword evidence="3" id="KW-1185">Reference proteome</keyword>
<keyword evidence="1" id="KW-0472">Membrane</keyword>
<proteinExistence type="predicted"/>
<organism evidence="2 3">
    <name type="scientific">Mycolicibacterium sphagni</name>
    <dbReference type="NCBI Taxonomy" id="1786"/>
    <lineage>
        <taxon>Bacteria</taxon>
        <taxon>Bacillati</taxon>
        <taxon>Actinomycetota</taxon>
        <taxon>Actinomycetes</taxon>
        <taxon>Mycobacteriales</taxon>
        <taxon>Mycobacteriaceae</taxon>
        <taxon>Mycolicibacterium</taxon>
    </lineage>
</organism>
<gene>
    <name evidence="2" type="ORF">FEG63_12320</name>
</gene>
<dbReference type="EMBL" id="VBSB01000008">
    <property type="protein sequence ID" value="NTY60332.1"/>
    <property type="molecule type" value="Genomic_DNA"/>
</dbReference>
<evidence type="ECO:0000256" key="1">
    <source>
        <dbReference type="SAM" id="Phobius"/>
    </source>
</evidence>
<name>A0ABX2JY12_9MYCO</name>
<dbReference type="Proteomes" id="UP000708347">
    <property type="component" value="Unassembled WGS sequence"/>
</dbReference>
<dbReference type="RefSeq" id="WP_174398170.1">
    <property type="nucleotide sequence ID" value="NZ_VBSB01000008.1"/>
</dbReference>
<feature type="transmembrane region" description="Helical" evidence="1">
    <location>
        <begin position="69"/>
        <end position="88"/>
    </location>
</feature>
<dbReference type="Pfam" id="PF11239">
    <property type="entry name" value="DUF3040"/>
    <property type="match status" value="1"/>
</dbReference>
<keyword evidence="1" id="KW-1133">Transmembrane helix</keyword>
<evidence type="ECO:0000313" key="2">
    <source>
        <dbReference type="EMBL" id="NTY60332.1"/>
    </source>
</evidence>
<accession>A0ABX2JY12</accession>
<sequence>MTLSHHEQQAFERIADELYAEASRFDRARTSATAITANDRHRIVAGAAFVVGAATMAGAVLVPKITAKGLVVVALLGYAAMFSAALLWCRRPPCRNQTGTR</sequence>